<sequence length="356" mass="39102">MNLADPSLITALDKGQALESLKSLPNQIDQAWKEASEIKFPSEYKSAKNIVIAGMGGSIYGGRIVKSLYDTAANSKVPICIANGYSLPGFVDKNTLVILSSYSGTTEETLECGKQAIEKGALITGVTSGGLLGSFLTEKNLPAYIFDPQYNPSSQPRMGGGYMIIGLIAILAKLGYIPVGEEEIKNIVSFLKKKSDALLPDVNSNSNKAKQIALKYKDRIPVTIAADFLEGAAHAIRNPIHETAKQFGLYFTIPELNHHLLEGLKFPEKAHQLLYFVFIESALYHERNQKRLTLTKDIVAKNDYETLSLRLEAPSALAQTMELIQLGSWISFYLAILNGIDPSPVPWVDYFKKNLS</sequence>
<proteinExistence type="inferred from homology"/>
<dbReference type="Proteomes" id="UP000177383">
    <property type="component" value="Unassembled WGS sequence"/>
</dbReference>
<dbReference type="GO" id="GO:0004476">
    <property type="term" value="F:mannose-6-phosphate isomerase activity"/>
    <property type="evidence" value="ECO:0007669"/>
    <property type="project" value="InterPro"/>
</dbReference>
<dbReference type="GO" id="GO:0004347">
    <property type="term" value="F:glucose-6-phosphate isomerase activity"/>
    <property type="evidence" value="ECO:0007669"/>
    <property type="project" value="InterPro"/>
</dbReference>
<dbReference type="CDD" id="cd05637">
    <property type="entry name" value="SIS_PGI_PMI_2"/>
    <property type="match status" value="1"/>
</dbReference>
<dbReference type="SUPFAM" id="SSF53697">
    <property type="entry name" value="SIS domain"/>
    <property type="match status" value="1"/>
</dbReference>
<reference evidence="4 5" key="1">
    <citation type="journal article" date="2016" name="Nat. Commun.">
        <title>Thousands of microbial genomes shed light on interconnected biogeochemical processes in an aquifer system.</title>
        <authorList>
            <person name="Anantharaman K."/>
            <person name="Brown C.T."/>
            <person name="Hug L.A."/>
            <person name="Sharon I."/>
            <person name="Castelle C.J."/>
            <person name="Probst A.J."/>
            <person name="Thomas B.C."/>
            <person name="Singh A."/>
            <person name="Wilkins M.J."/>
            <person name="Karaoz U."/>
            <person name="Brodie E.L."/>
            <person name="Williams K.H."/>
            <person name="Hubbard S.S."/>
            <person name="Banfield J.F."/>
        </authorList>
    </citation>
    <scope>NUCLEOTIDE SEQUENCE [LARGE SCALE GENOMIC DNA]</scope>
</reference>
<dbReference type="Pfam" id="PF10432">
    <property type="entry name" value="bact-PGI_C"/>
    <property type="match status" value="1"/>
</dbReference>
<evidence type="ECO:0000259" key="3">
    <source>
        <dbReference type="PROSITE" id="PS51464"/>
    </source>
</evidence>
<evidence type="ECO:0000313" key="5">
    <source>
        <dbReference type="Proteomes" id="UP000177383"/>
    </source>
</evidence>
<dbReference type="STRING" id="1798375.A2773_02960"/>
<accession>A0A1F5ZQI5</accession>
<organism evidence="4 5">
    <name type="scientific">Candidatus Gottesmanbacteria bacterium RIFCSPHIGHO2_01_FULL_39_10</name>
    <dbReference type="NCBI Taxonomy" id="1798375"/>
    <lineage>
        <taxon>Bacteria</taxon>
        <taxon>Candidatus Gottesmaniibacteriota</taxon>
    </lineage>
</organism>
<dbReference type="InterPro" id="IPR046348">
    <property type="entry name" value="SIS_dom_sf"/>
</dbReference>
<dbReference type="PROSITE" id="PS51464">
    <property type="entry name" value="SIS"/>
    <property type="match status" value="1"/>
</dbReference>
<comment type="caution">
    <text evidence="4">The sequence shown here is derived from an EMBL/GenBank/DDBJ whole genome shotgun (WGS) entry which is preliminary data.</text>
</comment>
<evidence type="ECO:0000256" key="1">
    <source>
        <dbReference type="ARBA" id="ARBA00010523"/>
    </source>
</evidence>
<comment type="similarity">
    <text evidence="1">Belongs to the PGI/PMI family.</text>
</comment>
<dbReference type="Gene3D" id="3.40.50.10490">
    <property type="entry name" value="Glucose-6-phosphate isomerase like protein, domain 1"/>
    <property type="match status" value="2"/>
</dbReference>
<dbReference type="GO" id="GO:1901135">
    <property type="term" value="P:carbohydrate derivative metabolic process"/>
    <property type="evidence" value="ECO:0007669"/>
    <property type="project" value="InterPro"/>
</dbReference>
<feature type="domain" description="SIS" evidence="3">
    <location>
        <begin position="40"/>
        <end position="181"/>
    </location>
</feature>
<dbReference type="InterPro" id="IPR001347">
    <property type="entry name" value="SIS_dom"/>
</dbReference>
<dbReference type="EMBL" id="MFJE01000020">
    <property type="protein sequence ID" value="OGG14372.1"/>
    <property type="molecule type" value="Genomic_DNA"/>
</dbReference>
<evidence type="ECO:0000313" key="4">
    <source>
        <dbReference type="EMBL" id="OGG14372.1"/>
    </source>
</evidence>
<dbReference type="AlphaFoldDB" id="A0A1F5ZQI5"/>
<name>A0A1F5ZQI5_9BACT</name>
<keyword evidence="2" id="KW-0413">Isomerase</keyword>
<protein>
    <recommendedName>
        <fullName evidence="3">SIS domain-containing protein</fullName>
    </recommendedName>
</protein>
<gene>
    <name evidence="4" type="ORF">A2773_02960</name>
</gene>
<dbReference type="GO" id="GO:0005975">
    <property type="term" value="P:carbohydrate metabolic process"/>
    <property type="evidence" value="ECO:0007669"/>
    <property type="project" value="InterPro"/>
</dbReference>
<dbReference type="InterPro" id="IPR019490">
    <property type="entry name" value="Glu6P/Mann6P_isomerase_C"/>
</dbReference>
<dbReference type="GO" id="GO:0097367">
    <property type="term" value="F:carbohydrate derivative binding"/>
    <property type="evidence" value="ECO:0007669"/>
    <property type="project" value="InterPro"/>
</dbReference>
<evidence type="ECO:0000256" key="2">
    <source>
        <dbReference type="ARBA" id="ARBA00023235"/>
    </source>
</evidence>